<accession>A0A919GW48</accession>
<proteinExistence type="predicted"/>
<evidence type="ECO:0000313" key="1">
    <source>
        <dbReference type="EMBL" id="GHI85004.1"/>
    </source>
</evidence>
<dbReference type="EMBL" id="BNEE01000006">
    <property type="protein sequence ID" value="GHI85004.1"/>
    <property type="molecule type" value="Genomic_DNA"/>
</dbReference>
<dbReference type="AlphaFoldDB" id="A0A919GW48"/>
<dbReference type="Proteomes" id="UP000600026">
    <property type="component" value="Unassembled WGS sequence"/>
</dbReference>
<dbReference type="RefSeq" id="WP_031139413.1">
    <property type="nucleotide sequence ID" value="NZ_BNEE01000006.1"/>
</dbReference>
<name>A0A919GW48_9ACTN</name>
<gene>
    <name evidence="1" type="ORF">Sxan_23680</name>
</gene>
<keyword evidence="2" id="KW-1185">Reference proteome</keyword>
<sequence>MASAQEWKLDGGTARLLPANGEGIVKPLILASKAGAGVTDLDALQARLYPAAYSFGDAVRASGYDLVLVGFDDGAAPLADLADTVAEVLRRTAAEQTGEAPLAAGGIGRGALAVRYALAKMESQAEDHRTATYVSFNGTAPSPEERPALGALGSWPRKLKMVKVVSGDFTSELSDGDFDDNTTGAADPGGLLISDAHGSWLLEHLA</sequence>
<reference evidence="1" key="1">
    <citation type="submission" date="2020-09" db="EMBL/GenBank/DDBJ databases">
        <title>Whole genome shotgun sequence of Streptomyces xanthophaeus NBRC 12829.</title>
        <authorList>
            <person name="Komaki H."/>
            <person name="Tamura T."/>
        </authorList>
    </citation>
    <scope>NUCLEOTIDE SEQUENCE</scope>
    <source>
        <strain evidence="1">NBRC 12829</strain>
    </source>
</reference>
<comment type="caution">
    <text evidence="1">The sequence shown here is derived from an EMBL/GenBank/DDBJ whole genome shotgun (WGS) entry which is preliminary data.</text>
</comment>
<evidence type="ECO:0008006" key="3">
    <source>
        <dbReference type="Google" id="ProtNLM"/>
    </source>
</evidence>
<protein>
    <recommendedName>
        <fullName evidence="3">Alpha/beta hydrolase</fullName>
    </recommendedName>
</protein>
<dbReference type="OrthoDB" id="4535652at2"/>
<organism evidence="1 2">
    <name type="scientific">Streptomyces xanthophaeus</name>
    <dbReference type="NCBI Taxonomy" id="67385"/>
    <lineage>
        <taxon>Bacteria</taxon>
        <taxon>Bacillati</taxon>
        <taxon>Actinomycetota</taxon>
        <taxon>Actinomycetes</taxon>
        <taxon>Kitasatosporales</taxon>
        <taxon>Streptomycetaceae</taxon>
        <taxon>Streptomyces</taxon>
    </lineage>
</organism>
<evidence type="ECO:0000313" key="2">
    <source>
        <dbReference type="Proteomes" id="UP000600026"/>
    </source>
</evidence>